<dbReference type="AlphaFoldDB" id="A0A0H2S4W3"/>
<keyword evidence="3 6" id="KW-1133">Transmembrane helix</keyword>
<dbReference type="InParanoid" id="A0A0H2S4W3"/>
<protein>
    <recommendedName>
        <fullName evidence="9">Tetraspanin Tsp2</fullName>
    </recommendedName>
</protein>
<keyword evidence="2 6" id="KW-0812">Transmembrane</keyword>
<evidence type="ECO:0000256" key="3">
    <source>
        <dbReference type="ARBA" id="ARBA00022989"/>
    </source>
</evidence>
<gene>
    <name evidence="7" type="ORF">SCHPADRAFT_854666</name>
</gene>
<comment type="subcellular location">
    <subcellularLocation>
        <location evidence="1">Membrane</location>
        <topology evidence="1">Multi-pass membrane protein</topology>
    </subcellularLocation>
</comment>
<evidence type="ECO:0008006" key="9">
    <source>
        <dbReference type="Google" id="ProtNLM"/>
    </source>
</evidence>
<dbReference type="Pfam" id="PF00335">
    <property type="entry name" value="Tetraspanin"/>
    <property type="match status" value="1"/>
</dbReference>
<dbReference type="EMBL" id="KQ085989">
    <property type="protein sequence ID" value="KLO11936.1"/>
    <property type="molecule type" value="Genomic_DNA"/>
</dbReference>
<name>A0A0H2S4W3_9AGAM</name>
<sequence>MSQHYSTTSSYLSLRPYSYTPSNDTDGPGNFSNPTPGLSLSSSTSLSVNFLPAKFSSPRGSLIHKRKGKVGADVRNVKQGGGREAFKRGEARMPNANDDDYDGVDVSDVRKTWLSTTHVLKPKLRWNKFKWILFLSNTGVMLYSVAALVACLLIWFDIWKHADVIRVANRIELVISTVAAGLGILTSLVGYSGLVLNNRSFLAVYNFLLWVTFAAIVAPGYITMRRREFNLQGKLNAQWSGGFGLEGRLRIQNQLGCCGYFDPFIEATVSNTCYARSVLPGCKNAFLKFERSLLEWWYIAVFSLVPLHIAAMFAGLLCSNHVTYRFGKGMMPKAYRLSQNSMAIIIDNYATQLAEQYGADITSSTFSKSNLNVGYVPPMIGYAI</sequence>
<proteinExistence type="predicted"/>
<feature type="transmembrane region" description="Helical" evidence="6">
    <location>
        <begin position="131"/>
        <end position="155"/>
    </location>
</feature>
<evidence type="ECO:0000313" key="7">
    <source>
        <dbReference type="EMBL" id="KLO11936.1"/>
    </source>
</evidence>
<feature type="compositionally biased region" description="Polar residues" evidence="5">
    <location>
        <begin position="19"/>
        <end position="36"/>
    </location>
</feature>
<organism evidence="7 8">
    <name type="scientific">Schizopora paradoxa</name>
    <dbReference type="NCBI Taxonomy" id="27342"/>
    <lineage>
        <taxon>Eukaryota</taxon>
        <taxon>Fungi</taxon>
        <taxon>Dikarya</taxon>
        <taxon>Basidiomycota</taxon>
        <taxon>Agaricomycotina</taxon>
        <taxon>Agaricomycetes</taxon>
        <taxon>Hymenochaetales</taxon>
        <taxon>Schizoporaceae</taxon>
        <taxon>Schizopora</taxon>
    </lineage>
</organism>
<dbReference type="OrthoDB" id="2156690at2759"/>
<dbReference type="Proteomes" id="UP000053477">
    <property type="component" value="Unassembled WGS sequence"/>
</dbReference>
<dbReference type="STRING" id="27342.A0A0H2S4W3"/>
<keyword evidence="4 6" id="KW-0472">Membrane</keyword>
<keyword evidence="8" id="KW-1185">Reference proteome</keyword>
<dbReference type="GO" id="GO:0016020">
    <property type="term" value="C:membrane"/>
    <property type="evidence" value="ECO:0007669"/>
    <property type="project" value="UniProtKB-SubCell"/>
</dbReference>
<feature type="compositionally biased region" description="Polar residues" evidence="5">
    <location>
        <begin position="1"/>
        <end position="12"/>
    </location>
</feature>
<evidence type="ECO:0000256" key="4">
    <source>
        <dbReference type="ARBA" id="ARBA00023136"/>
    </source>
</evidence>
<evidence type="ECO:0000256" key="6">
    <source>
        <dbReference type="SAM" id="Phobius"/>
    </source>
</evidence>
<dbReference type="InterPro" id="IPR018499">
    <property type="entry name" value="Tetraspanin/Peripherin"/>
</dbReference>
<feature type="region of interest" description="Disordered" evidence="5">
    <location>
        <begin position="1"/>
        <end position="38"/>
    </location>
</feature>
<evidence type="ECO:0000256" key="1">
    <source>
        <dbReference type="ARBA" id="ARBA00004141"/>
    </source>
</evidence>
<evidence type="ECO:0000256" key="2">
    <source>
        <dbReference type="ARBA" id="ARBA00022692"/>
    </source>
</evidence>
<evidence type="ECO:0000313" key="8">
    <source>
        <dbReference type="Proteomes" id="UP000053477"/>
    </source>
</evidence>
<feature type="transmembrane region" description="Helical" evidence="6">
    <location>
        <begin position="175"/>
        <end position="196"/>
    </location>
</feature>
<feature type="transmembrane region" description="Helical" evidence="6">
    <location>
        <begin position="296"/>
        <end position="318"/>
    </location>
</feature>
<accession>A0A0H2S4W3</accession>
<reference evidence="7 8" key="1">
    <citation type="submission" date="2015-04" db="EMBL/GenBank/DDBJ databases">
        <title>Complete genome sequence of Schizopora paradoxa KUC8140, a cosmopolitan wood degrader in East Asia.</title>
        <authorList>
            <consortium name="DOE Joint Genome Institute"/>
            <person name="Min B."/>
            <person name="Park H."/>
            <person name="Jang Y."/>
            <person name="Kim J.-J."/>
            <person name="Kim K.H."/>
            <person name="Pangilinan J."/>
            <person name="Lipzen A."/>
            <person name="Riley R."/>
            <person name="Grigoriev I.V."/>
            <person name="Spatafora J.W."/>
            <person name="Choi I.-G."/>
        </authorList>
    </citation>
    <scope>NUCLEOTIDE SEQUENCE [LARGE SCALE GENOMIC DNA]</scope>
    <source>
        <strain evidence="7 8">KUC8140</strain>
    </source>
</reference>
<evidence type="ECO:0000256" key="5">
    <source>
        <dbReference type="SAM" id="MobiDB-lite"/>
    </source>
</evidence>
<feature type="transmembrane region" description="Helical" evidence="6">
    <location>
        <begin position="203"/>
        <end position="222"/>
    </location>
</feature>